<evidence type="ECO:0000313" key="4">
    <source>
        <dbReference type="EMBL" id="QJI04366.1"/>
    </source>
</evidence>
<evidence type="ECO:0000313" key="1">
    <source>
        <dbReference type="EMBL" id="QJA55012.1"/>
    </source>
</evidence>
<evidence type="ECO:0000313" key="3">
    <source>
        <dbReference type="EMBL" id="QJA89431.1"/>
    </source>
</evidence>
<dbReference type="EMBL" id="MT145173">
    <property type="protein sequence ID" value="QJI04366.1"/>
    <property type="molecule type" value="Genomic_DNA"/>
</dbReference>
<dbReference type="EMBL" id="MT142845">
    <property type="protein sequence ID" value="QJA89431.1"/>
    <property type="molecule type" value="Genomic_DNA"/>
</dbReference>
<gene>
    <name evidence="2" type="ORF">MM415A01302_0012</name>
    <name evidence="3" type="ORF">MM415B02555_0008</name>
    <name evidence="1" type="ORF">TM448A06478_0004</name>
    <name evidence="4" type="ORF">TM448B07633_0006</name>
</gene>
<sequence length="95" mass="10370">MHEERGAGTDRVNPQKHVRILESIEGLTASVASLEDLATLIGEGSCGLNIKEVPNSFTPIPAMPLAQVLDFTLDALDSLSRRVLEQVDKLRTLLF</sequence>
<evidence type="ECO:0000313" key="2">
    <source>
        <dbReference type="EMBL" id="QJA77437.1"/>
    </source>
</evidence>
<name>A0A6H2A5L7_9ZZZZ</name>
<dbReference type="AlphaFoldDB" id="A0A6H2A5L7"/>
<accession>A0A6H2A5L7</accession>
<organism evidence="1">
    <name type="scientific">viral metagenome</name>
    <dbReference type="NCBI Taxonomy" id="1070528"/>
    <lineage>
        <taxon>unclassified sequences</taxon>
        <taxon>metagenomes</taxon>
        <taxon>organismal metagenomes</taxon>
    </lineage>
</organism>
<dbReference type="EMBL" id="MT142283">
    <property type="protein sequence ID" value="QJA77437.1"/>
    <property type="molecule type" value="Genomic_DNA"/>
</dbReference>
<reference evidence="1" key="1">
    <citation type="submission" date="2020-03" db="EMBL/GenBank/DDBJ databases">
        <title>The deep terrestrial virosphere.</title>
        <authorList>
            <person name="Holmfeldt K."/>
            <person name="Nilsson E."/>
            <person name="Simone D."/>
            <person name="Lopez-Fernandez M."/>
            <person name="Wu X."/>
            <person name="de Brujin I."/>
            <person name="Lundin D."/>
            <person name="Andersson A."/>
            <person name="Bertilsson S."/>
            <person name="Dopson M."/>
        </authorList>
    </citation>
    <scope>NUCLEOTIDE SEQUENCE</scope>
    <source>
        <strain evidence="2">MM415A01302</strain>
        <strain evidence="3">MM415B02555</strain>
        <strain evidence="1">TM448A06478</strain>
        <strain evidence="4">TM448B07633</strain>
    </source>
</reference>
<protein>
    <submittedName>
        <fullName evidence="1">Uncharacterized protein</fullName>
    </submittedName>
</protein>
<proteinExistence type="predicted"/>
<dbReference type="EMBL" id="MT144559">
    <property type="protein sequence ID" value="QJA55012.1"/>
    <property type="molecule type" value="Genomic_DNA"/>
</dbReference>